<comment type="caution">
    <text evidence="1">The sequence shown here is derived from an EMBL/GenBank/DDBJ whole genome shotgun (WGS) entry which is preliminary data.</text>
</comment>
<evidence type="ECO:0000313" key="2">
    <source>
        <dbReference type="Proteomes" id="UP000324222"/>
    </source>
</evidence>
<proteinExistence type="predicted"/>
<keyword evidence="2" id="KW-1185">Reference proteome</keyword>
<accession>A0A5B7GPR7</accession>
<dbReference type="AlphaFoldDB" id="A0A5B7GPR7"/>
<gene>
    <name evidence="1" type="ORF">E2C01_053587</name>
</gene>
<dbReference type="EMBL" id="VSRR010016674">
    <property type="protein sequence ID" value="MPC59563.1"/>
    <property type="molecule type" value="Genomic_DNA"/>
</dbReference>
<dbReference type="OrthoDB" id="203339at2759"/>
<sequence length="79" mass="9163">MVLPKAERTTTPSAVLRESPTVQKLRQEKRTGKIREDVLSGVYIHEENRFVENIKEYTDFPGYTSYPYPKDSCTPVKRS</sequence>
<dbReference type="Proteomes" id="UP000324222">
    <property type="component" value="Unassembled WGS sequence"/>
</dbReference>
<reference evidence="1 2" key="1">
    <citation type="submission" date="2019-05" db="EMBL/GenBank/DDBJ databases">
        <title>Another draft genome of Portunus trituberculatus and its Hox gene families provides insights of decapod evolution.</title>
        <authorList>
            <person name="Jeong J.-H."/>
            <person name="Song I."/>
            <person name="Kim S."/>
            <person name="Choi T."/>
            <person name="Kim D."/>
            <person name="Ryu S."/>
            <person name="Kim W."/>
        </authorList>
    </citation>
    <scope>NUCLEOTIDE SEQUENCE [LARGE SCALE GENOMIC DNA]</scope>
    <source>
        <tissue evidence="1">Muscle</tissue>
    </source>
</reference>
<organism evidence="1 2">
    <name type="scientific">Portunus trituberculatus</name>
    <name type="common">Swimming crab</name>
    <name type="synonym">Neptunus trituberculatus</name>
    <dbReference type="NCBI Taxonomy" id="210409"/>
    <lineage>
        <taxon>Eukaryota</taxon>
        <taxon>Metazoa</taxon>
        <taxon>Ecdysozoa</taxon>
        <taxon>Arthropoda</taxon>
        <taxon>Crustacea</taxon>
        <taxon>Multicrustacea</taxon>
        <taxon>Malacostraca</taxon>
        <taxon>Eumalacostraca</taxon>
        <taxon>Eucarida</taxon>
        <taxon>Decapoda</taxon>
        <taxon>Pleocyemata</taxon>
        <taxon>Brachyura</taxon>
        <taxon>Eubrachyura</taxon>
        <taxon>Portunoidea</taxon>
        <taxon>Portunidae</taxon>
        <taxon>Portuninae</taxon>
        <taxon>Portunus</taxon>
    </lineage>
</organism>
<name>A0A5B7GPR7_PORTR</name>
<protein>
    <submittedName>
        <fullName evidence="1">Uncharacterized protein</fullName>
    </submittedName>
</protein>
<evidence type="ECO:0000313" key="1">
    <source>
        <dbReference type="EMBL" id="MPC59563.1"/>
    </source>
</evidence>